<comment type="caution">
    <text evidence="5">The sequence shown here is derived from an EMBL/GenBank/DDBJ whole genome shotgun (WGS) entry which is preliminary data.</text>
</comment>
<dbReference type="InterPro" id="IPR002523">
    <property type="entry name" value="MgTranspt_CorA/ZnTranspt_ZntB"/>
</dbReference>
<gene>
    <name evidence="5" type="ORF">FMAN_05094</name>
</gene>
<dbReference type="AlphaFoldDB" id="A0A1L7UC18"/>
<dbReference type="PANTHER" id="PTHR24198">
    <property type="entry name" value="ANKYRIN REPEAT AND PROTEIN KINASE DOMAIN-CONTAINING PROTEIN"/>
    <property type="match status" value="1"/>
</dbReference>
<dbReference type="RefSeq" id="XP_041690999.1">
    <property type="nucleotide sequence ID" value="XM_041825639.1"/>
</dbReference>
<accession>A0A1L7UC18</accession>
<dbReference type="GeneID" id="65084361"/>
<dbReference type="PANTHER" id="PTHR24198:SF165">
    <property type="entry name" value="ANKYRIN REPEAT-CONTAINING PROTEIN-RELATED"/>
    <property type="match status" value="1"/>
</dbReference>
<dbReference type="PROSITE" id="PS50297">
    <property type="entry name" value="ANK_REP_REGION"/>
    <property type="match status" value="1"/>
</dbReference>
<dbReference type="SMART" id="SM00248">
    <property type="entry name" value="ANK"/>
    <property type="match status" value="2"/>
</dbReference>
<keyword evidence="2 3" id="KW-0040">ANK repeat</keyword>
<evidence type="ECO:0000313" key="6">
    <source>
        <dbReference type="Proteomes" id="UP000184255"/>
    </source>
</evidence>
<dbReference type="InterPro" id="IPR002110">
    <property type="entry name" value="Ankyrin_rpt"/>
</dbReference>
<dbReference type="InterPro" id="IPR036770">
    <property type="entry name" value="Ankyrin_rpt-contain_sf"/>
</dbReference>
<dbReference type="VEuPathDB" id="FungiDB:FMAN_05094"/>
<dbReference type="Gene3D" id="1.25.40.20">
    <property type="entry name" value="Ankyrin repeat-containing domain"/>
    <property type="match status" value="2"/>
</dbReference>
<evidence type="ECO:0000256" key="4">
    <source>
        <dbReference type="SAM" id="MobiDB-lite"/>
    </source>
</evidence>
<name>A0A1L7UC18_FUSMA</name>
<dbReference type="GO" id="GO:0016020">
    <property type="term" value="C:membrane"/>
    <property type="evidence" value="ECO:0007669"/>
    <property type="project" value="InterPro"/>
</dbReference>
<dbReference type="GO" id="GO:0046873">
    <property type="term" value="F:metal ion transmembrane transporter activity"/>
    <property type="evidence" value="ECO:0007669"/>
    <property type="project" value="InterPro"/>
</dbReference>
<dbReference type="PROSITE" id="PS50088">
    <property type="entry name" value="ANK_REPEAT"/>
    <property type="match status" value="1"/>
</dbReference>
<dbReference type="EMBL" id="FCQH01000023">
    <property type="protein sequence ID" value="CVL08288.1"/>
    <property type="molecule type" value="Genomic_DNA"/>
</dbReference>
<reference evidence="6" key="1">
    <citation type="journal article" date="2016" name="Genome Biol. Evol.">
        <title>Comparative 'omics' of the Fusarium fujikuroi species complex highlights differences in genetic potential and metabolite synthesis.</title>
        <authorList>
            <person name="Niehaus E.-M."/>
            <person name="Muensterkoetter M."/>
            <person name="Proctor R.H."/>
            <person name="Brown D.W."/>
            <person name="Sharon A."/>
            <person name="Idan Y."/>
            <person name="Oren-Young L."/>
            <person name="Sieber C.M."/>
            <person name="Novak O."/>
            <person name="Pencik A."/>
            <person name="Tarkowska D."/>
            <person name="Hromadova K."/>
            <person name="Freeman S."/>
            <person name="Maymon M."/>
            <person name="Elazar M."/>
            <person name="Youssef S.A."/>
            <person name="El-Shabrawy E.S.M."/>
            <person name="Shalaby A.B.A."/>
            <person name="Houterman P."/>
            <person name="Brock N.L."/>
            <person name="Burkhardt I."/>
            <person name="Tsavkelova E.A."/>
            <person name="Dickschat J.S."/>
            <person name="Galuszka P."/>
            <person name="Gueldener U."/>
            <person name="Tudzynski B."/>
        </authorList>
    </citation>
    <scope>NUCLEOTIDE SEQUENCE [LARGE SCALE GENOMIC DNA]</scope>
    <source>
        <strain evidence="6">MRC7560</strain>
    </source>
</reference>
<sequence length="1077" mass="124289">MSEDFLKISHISRRRMVHQATWPQLPRQARWRRQVFFFHSPKTKLQEAVETDVMEHMFSGRRETFENGVRDPLKAIADGLANSSRSLTRKERVQTHQSSSVRFSLLWMVIHQGHKSDAEYLLSEHNQKLHTRNDWLQRTVLHQAVSDKDSDLIRDIFERSSSTSPHTYIDVGDFASRTALHILVVDSVFGNPKPETLQKTFVIFDSLSLHGANLNALDADFRTPLHLLLSLTLLWKDWDPEYPSRTLLDPFFLLDRFLQAGAEVNTKDIEGKSPLHIACELGDLEAIKKLIRKGADLESLNHDWKTPRLVFSDYHGRDEGFWKDMARLSREQLKTASDPSASSQRPSWRHNRISNVAKTVCKKSAIYCRYQWNDLATESRDPLHWTATDKYVSHVFDPKYRSEDTTFLGECDKECQRAWNDSLEPFRGKRDEDDHEHKPPAGKAAAVDSSVTWANYTWRWVNFPANNVRYCHMDILSEGTRLTSFFLQITWIRDNSKTSTSAWHFFDDKMKVHDMRNNGFPIRVPHASVSHDSMSGTWNIEASSFRMIWFRALLRRQQMTQLAPNPSKNDRIENNQIVSVVSLAIPFLDIEVESPYRSIATQIEEAYSPFTGFDGVQMSQTLDQTAINAESRSKLRKRENQVIYRWSQSKSSEQEKQLPLDLTVRNPNSKLASFLRNMREKIENYDKKESKGSSSGRVGRGGRGERAGISPEIQSIRKDRRPKWLMVRQLWLWKLNDGTILSSIPLRTNVCMANDLLQTIQQSRLDKISGVDDLVKHILEETINFPDKYLRAGLGEHKLDVFKSEIASEADKEATFFNNFAQNDWDSKHANSAIDCTWRVKDILDELRLIKNVFLSQLEVVNQFSTVLNLQQADRPEDIAYITTLTSKVQNMIDHITRMEKDAEKTIESAMLSQASLKEAEEARLMNILLLPFTLVTVIFTPLSFMTSLFAVNSDGFPHNEDGEIRIPSDWFWQKMDCDYDTTCDLGTDPVFFGKGFWKQVLRIISRVGSSLTSLARLIIVSVVEGPFMVDIEGYASEVSSDQIERITWFITTGNHIIYLYLNWSFRIRKMPCLSCQ</sequence>
<dbReference type="Pfam" id="PF00023">
    <property type="entry name" value="Ank"/>
    <property type="match status" value="1"/>
</dbReference>
<dbReference type="Gene3D" id="1.20.58.340">
    <property type="entry name" value="Magnesium transport protein CorA, transmembrane region"/>
    <property type="match status" value="1"/>
</dbReference>
<organism evidence="5 6">
    <name type="scientific">Fusarium mangiferae</name>
    <name type="common">Mango malformation disease fungus</name>
    <dbReference type="NCBI Taxonomy" id="192010"/>
    <lineage>
        <taxon>Eukaryota</taxon>
        <taxon>Fungi</taxon>
        <taxon>Dikarya</taxon>
        <taxon>Ascomycota</taxon>
        <taxon>Pezizomycotina</taxon>
        <taxon>Sordariomycetes</taxon>
        <taxon>Hypocreomycetidae</taxon>
        <taxon>Hypocreales</taxon>
        <taxon>Nectriaceae</taxon>
        <taxon>Fusarium</taxon>
        <taxon>Fusarium fujikuroi species complex</taxon>
    </lineage>
</organism>
<protein>
    <submittedName>
        <fullName evidence="5">Uncharacterized protein</fullName>
    </submittedName>
</protein>
<evidence type="ECO:0000256" key="3">
    <source>
        <dbReference type="PROSITE-ProRule" id="PRU00023"/>
    </source>
</evidence>
<evidence type="ECO:0000256" key="2">
    <source>
        <dbReference type="ARBA" id="ARBA00023043"/>
    </source>
</evidence>
<dbReference type="Pfam" id="PF01544">
    <property type="entry name" value="CorA"/>
    <property type="match status" value="1"/>
</dbReference>
<keyword evidence="6" id="KW-1185">Reference proteome</keyword>
<evidence type="ECO:0000256" key="1">
    <source>
        <dbReference type="ARBA" id="ARBA00022737"/>
    </source>
</evidence>
<feature type="repeat" description="ANK" evidence="3">
    <location>
        <begin position="270"/>
        <end position="302"/>
    </location>
</feature>
<keyword evidence="1" id="KW-0677">Repeat</keyword>
<dbReference type="SUPFAM" id="SSF48403">
    <property type="entry name" value="Ankyrin repeat"/>
    <property type="match status" value="1"/>
</dbReference>
<feature type="region of interest" description="Disordered" evidence="4">
    <location>
        <begin position="685"/>
        <end position="710"/>
    </location>
</feature>
<evidence type="ECO:0000313" key="5">
    <source>
        <dbReference type="EMBL" id="CVL08288.1"/>
    </source>
</evidence>
<proteinExistence type="predicted"/>
<dbReference type="Proteomes" id="UP000184255">
    <property type="component" value="Unassembled WGS sequence"/>
</dbReference>